<evidence type="ECO:0000256" key="7">
    <source>
        <dbReference type="ARBA" id="ARBA00023157"/>
    </source>
</evidence>
<feature type="domain" description="Cupin type-1" evidence="15">
    <location>
        <begin position="58"/>
        <end position="204"/>
    </location>
</feature>
<keyword evidence="4" id="KW-0964">Secreted</keyword>
<dbReference type="PRINTS" id="PR00325">
    <property type="entry name" value="GERMIN"/>
</dbReference>
<keyword evidence="9" id="KW-0325">Glycoprotein</keyword>
<dbReference type="InterPro" id="IPR011051">
    <property type="entry name" value="RmlC_Cupin_sf"/>
</dbReference>
<feature type="disulfide bond" evidence="13">
    <location>
        <begin position="292"/>
        <end position="307"/>
    </location>
</feature>
<keyword evidence="6 14" id="KW-0732">Signal</keyword>
<dbReference type="PROSITE" id="PS00725">
    <property type="entry name" value="GERMIN"/>
    <property type="match status" value="2"/>
</dbReference>
<dbReference type="SUPFAM" id="SSF51182">
    <property type="entry name" value="RmlC-like cupins"/>
    <property type="match status" value="2"/>
</dbReference>
<evidence type="ECO:0000256" key="2">
    <source>
        <dbReference type="ARBA" id="ARBA00007456"/>
    </source>
</evidence>
<evidence type="ECO:0000256" key="11">
    <source>
        <dbReference type="PIRSR" id="PIRSR601929-1"/>
    </source>
</evidence>
<dbReference type="FunFam" id="2.60.120.10:FF:000047">
    <property type="entry name" value="Auxin-binding protein ABP19a"/>
    <property type="match status" value="2"/>
</dbReference>
<dbReference type="PANTHER" id="PTHR31238">
    <property type="entry name" value="GERMIN-LIKE PROTEIN SUBFAMILY 3 MEMBER 3"/>
    <property type="match status" value="1"/>
</dbReference>
<dbReference type="InterPro" id="IPR001929">
    <property type="entry name" value="Germin"/>
</dbReference>
<dbReference type="EMBL" id="JAEACU010000008">
    <property type="protein sequence ID" value="KAH7519289.1"/>
    <property type="molecule type" value="Genomic_DNA"/>
</dbReference>
<evidence type="ECO:0000256" key="8">
    <source>
        <dbReference type="ARBA" id="ARBA00023170"/>
    </source>
</evidence>
<comment type="caution">
    <text evidence="16">The sequence shown here is derived from an EMBL/GenBank/DDBJ whole genome shotgun (WGS) entry which is preliminary data.</text>
</comment>
<evidence type="ECO:0000256" key="12">
    <source>
        <dbReference type="PIRSR" id="PIRSR601929-2"/>
    </source>
</evidence>
<feature type="binding site" evidence="11">
    <location>
        <position position="371"/>
    </location>
    <ligand>
        <name>oxalate</name>
        <dbReference type="ChEBI" id="CHEBI:30623"/>
    </ligand>
</feature>
<feature type="binding site" evidence="12">
    <location>
        <position position="371"/>
    </location>
    <ligand>
        <name>Mn(2+)</name>
        <dbReference type="ChEBI" id="CHEBI:29035"/>
    </ligand>
</feature>
<accession>A0A978UWC3</accession>
<organism evidence="16 17">
    <name type="scientific">Ziziphus jujuba var. spinosa</name>
    <dbReference type="NCBI Taxonomy" id="714518"/>
    <lineage>
        <taxon>Eukaryota</taxon>
        <taxon>Viridiplantae</taxon>
        <taxon>Streptophyta</taxon>
        <taxon>Embryophyta</taxon>
        <taxon>Tracheophyta</taxon>
        <taxon>Spermatophyta</taxon>
        <taxon>Magnoliopsida</taxon>
        <taxon>eudicotyledons</taxon>
        <taxon>Gunneridae</taxon>
        <taxon>Pentapetalae</taxon>
        <taxon>rosids</taxon>
        <taxon>fabids</taxon>
        <taxon>Rosales</taxon>
        <taxon>Rhamnaceae</taxon>
        <taxon>Paliureae</taxon>
        <taxon>Ziziphus</taxon>
    </lineage>
</organism>
<keyword evidence="5 11" id="KW-0479">Metal-binding</keyword>
<evidence type="ECO:0000256" key="14">
    <source>
        <dbReference type="SAM" id="SignalP"/>
    </source>
</evidence>
<dbReference type="Pfam" id="PF00190">
    <property type="entry name" value="Cupin_1"/>
    <property type="match status" value="2"/>
</dbReference>
<dbReference type="AlphaFoldDB" id="A0A978UWC3"/>
<evidence type="ECO:0000313" key="16">
    <source>
        <dbReference type="EMBL" id="KAH7519289.1"/>
    </source>
</evidence>
<evidence type="ECO:0000313" key="17">
    <source>
        <dbReference type="Proteomes" id="UP000813462"/>
    </source>
</evidence>
<evidence type="ECO:0000256" key="10">
    <source>
        <dbReference type="ARBA" id="ARBA00023211"/>
    </source>
</evidence>
<protein>
    <recommendedName>
        <fullName evidence="15">Cupin type-1 domain-containing protein</fullName>
    </recommendedName>
</protein>
<proteinExistence type="inferred from homology"/>
<keyword evidence="3" id="KW-0052">Apoplast</keyword>
<evidence type="ECO:0000256" key="1">
    <source>
        <dbReference type="ARBA" id="ARBA00004271"/>
    </source>
</evidence>
<evidence type="ECO:0000256" key="9">
    <source>
        <dbReference type="ARBA" id="ARBA00023180"/>
    </source>
</evidence>
<name>A0A978UWC3_ZIZJJ</name>
<reference evidence="16" key="1">
    <citation type="journal article" date="2021" name="Front. Plant Sci.">
        <title>Chromosome-Scale Genome Assembly for Chinese Sour Jujube and Insights Into Its Genome Evolution and Domestication Signature.</title>
        <authorList>
            <person name="Shen L.-Y."/>
            <person name="Luo H."/>
            <person name="Wang X.-L."/>
            <person name="Wang X.-M."/>
            <person name="Qiu X.-J."/>
            <person name="Liu H."/>
            <person name="Zhou S.-S."/>
            <person name="Jia K.-H."/>
            <person name="Nie S."/>
            <person name="Bao Y.-T."/>
            <person name="Zhang R.-G."/>
            <person name="Yun Q.-Z."/>
            <person name="Chai Y.-H."/>
            <person name="Lu J.-Y."/>
            <person name="Li Y."/>
            <person name="Zhao S.-W."/>
            <person name="Mao J.-F."/>
            <person name="Jia S.-G."/>
            <person name="Mao Y.-M."/>
        </authorList>
    </citation>
    <scope>NUCLEOTIDE SEQUENCE</scope>
    <source>
        <strain evidence="16">AT0</strain>
        <tissue evidence="16">Leaf</tissue>
    </source>
</reference>
<dbReference type="GO" id="GO:0030145">
    <property type="term" value="F:manganese ion binding"/>
    <property type="evidence" value="ECO:0007669"/>
    <property type="project" value="InterPro"/>
</dbReference>
<evidence type="ECO:0000256" key="3">
    <source>
        <dbReference type="ARBA" id="ARBA00022523"/>
    </source>
</evidence>
<dbReference type="InterPro" id="IPR014710">
    <property type="entry name" value="RmlC-like_jellyroll"/>
</dbReference>
<feature type="binding site" evidence="12">
    <location>
        <position position="376"/>
    </location>
    <ligand>
        <name>Mn(2+)</name>
        <dbReference type="ChEBI" id="CHEBI:29035"/>
    </ligand>
</feature>
<dbReference type="InterPro" id="IPR006045">
    <property type="entry name" value="Cupin_1"/>
</dbReference>
<keyword evidence="8" id="KW-0675">Receptor</keyword>
<dbReference type="Proteomes" id="UP000813462">
    <property type="component" value="Unassembled WGS sequence"/>
</dbReference>
<dbReference type="Gene3D" id="2.60.120.10">
    <property type="entry name" value="Jelly Rolls"/>
    <property type="match status" value="2"/>
</dbReference>
<keyword evidence="10 11" id="KW-0464">Manganese</keyword>
<dbReference type="SMART" id="SM00835">
    <property type="entry name" value="Cupin_1"/>
    <property type="match status" value="2"/>
</dbReference>
<evidence type="ECO:0000259" key="15">
    <source>
        <dbReference type="SMART" id="SM00835"/>
    </source>
</evidence>
<feature type="chain" id="PRO_5037149406" description="Cupin type-1 domain-containing protein" evidence="14">
    <location>
        <begin position="24"/>
        <end position="477"/>
    </location>
</feature>
<evidence type="ECO:0000256" key="5">
    <source>
        <dbReference type="ARBA" id="ARBA00022723"/>
    </source>
</evidence>
<gene>
    <name evidence="16" type="ORF">FEM48_Zijuj08G0020200</name>
</gene>
<feature type="binding site" evidence="12">
    <location>
        <position position="369"/>
    </location>
    <ligand>
        <name>Mn(2+)</name>
        <dbReference type="ChEBI" id="CHEBI:29035"/>
    </ligand>
</feature>
<evidence type="ECO:0000256" key="4">
    <source>
        <dbReference type="ARBA" id="ARBA00022525"/>
    </source>
</evidence>
<feature type="domain" description="Cupin type-1" evidence="15">
    <location>
        <begin position="321"/>
        <end position="467"/>
    </location>
</feature>
<sequence>MKKIISPVAIICTFLLIVSISNAAVQDFCIADYSAPQSPSGYACKDPQNVTADDFVYSGIGFVGNTSNIFKASITNGFSPQFPGVNGLGLSMARADLAPGGVVPFHSHPRASEILLVSEGNVTAGLISSNNDVYLKNLTKGDIIVFPQGLFHFTVNIAPTQALVFVSFNSENPGVEILANTLFASDLPTEYIATTAFLDPVEIRRLKALFALLDASNVATHITHPRAYSVNQDIHTILFLYKCYHIPFHKHWKKKKKKAMHLLNEVRMSFPALFLIFSFLFSFSNAAVQDFCVADYSAPEGPAGYSCKKEAKVTVNDFVFSGLGVAGNTSNIIKAAVTPATASVFPGLNGLGVSLLRADLAPGGVIPFHTHPGASELALVVDGTICAGFVSSANNVYFKTLQKGDIMVFPQGLLHFQINTGKTKALFYASFSSAIPGLQILDYALFKNNLPTEIIAETTFLDPAVIKKLKGVLGGTN</sequence>
<feature type="signal peptide" evidence="14">
    <location>
        <begin position="1"/>
        <end position="23"/>
    </location>
</feature>
<evidence type="ECO:0000256" key="6">
    <source>
        <dbReference type="ARBA" id="ARBA00022729"/>
    </source>
</evidence>
<feature type="binding site" evidence="11">
    <location>
        <position position="376"/>
    </location>
    <ligand>
        <name>oxalate</name>
        <dbReference type="ChEBI" id="CHEBI:30623"/>
    </ligand>
</feature>
<dbReference type="InterPro" id="IPR019780">
    <property type="entry name" value="Germin_Mn-BS"/>
</dbReference>
<comment type="similarity">
    <text evidence="2">Belongs to the germin family.</text>
</comment>
<feature type="binding site" evidence="12">
    <location>
        <position position="415"/>
    </location>
    <ligand>
        <name>Mn(2+)</name>
        <dbReference type="ChEBI" id="CHEBI:29035"/>
    </ligand>
</feature>
<comment type="subcellular location">
    <subcellularLocation>
        <location evidence="1">Secreted</location>
        <location evidence="1">Extracellular space</location>
        <location evidence="1">Apoplast</location>
    </subcellularLocation>
</comment>
<dbReference type="CDD" id="cd02241">
    <property type="entry name" value="cupin_OxOx"/>
    <property type="match status" value="2"/>
</dbReference>
<evidence type="ECO:0000256" key="13">
    <source>
        <dbReference type="PIRSR" id="PIRSR601929-3"/>
    </source>
</evidence>
<keyword evidence="7 13" id="KW-1015">Disulfide bond</keyword>
<dbReference type="GO" id="GO:0048046">
    <property type="term" value="C:apoplast"/>
    <property type="evidence" value="ECO:0007669"/>
    <property type="project" value="UniProtKB-SubCell"/>
</dbReference>